<evidence type="ECO:0000256" key="1">
    <source>
        <dbReference type="SAM" id="Phobius"/>
    </source>
</evidence>
<dbReference type="EMBL" id="MU251407">
    <property type="protein sequence ID" value="KAG9236456.1"/>
    <property type="molecule type" value="Genomic_DNA"/>
</dbReference>
<keyword evidence="1" id="KW-1133">Transmembrane helix</keyword>
<dbReference type="AlphaFoldDB" id="A0A9P7YN09"/>
<evidence type="ECO:0000313" key="2">
    <source>
        <dbReference type="EMBL" id="KAG9236456.1"/>
    </source>
</evidence>
<keyword evidence="1" id="KW-0812">Transmembrane</keyword>
<organism evidence="2 3">
    <name type="scientific">Amylocarpus encephaloides</name>
    <dbReference type="NCBI Taxonomy" id="45428"/>
    <lineage>
        <taxon>Eukaryota</taxon>
        <taxon>Fungi</taxon>
        <taxon>Dikarya</taxon>
        <taxon>Ascomycota</taxon>
        <taxon>Pezizomycotina</taxon>
        <taxon>Leotiomycetes</taxon>
        <taxon>Helotiales</taxon>
        <taxon>Helotiales incertae sedis</taxon>
        <taxon>Amylocarpus</taxon>
    </lineage>
</organism>
<accession>A0A9P7YN09</accession>
<evidence type="ECO:0000313" key="3">
    <source>
        <dbReference type="Proteomes" id="UP000824998"/>
    </source>
</evidence>
<gene>
    <name evidence="2" type="ORF">BJ875DRAFT_228671</name>
</gene>
<feature type="transmembrane region" description="Helical" evidence="1">
    <location>
        <begin position="31"/>
        <end position="57"/>
    </location>
</feature>
<protein>
    <submittedName>
        <fullName evidence="2">Uncharacterized protein</fullName>
    </submittedName>
</protein>
<proteinExistence type="predicted"/>
<comment type="caution">
    <text evidence="2">The sequence shown here is derived from an EMBL/GenBank/DDBJ whole genome shotgun (WGS) entry which is preliminary data.</text>
</comment>
<keyword evidence="3" id="KW-1185">Reference proteome</keyword>
<sequence>METQTLSHNAGLNGNIDRIKDPHNILTYIPFTFWLSCCFIVLAVIAVLTFTFIRGLFARAAAANQRNNTLIRPQYPHTYSPVAVIWRRNDINRPMFCPRGTNAEELRRDLMVEGYARDVRAREDMGLGLGEGGRKRARGYGTFDVDVEAIGVEGKMI</sequence>
<dbReference type="Proteomes" id="UP000824998">
    <property type="component" value="Unassembled WGS sequence"/>
</dbReference>
<keyword evidence="1" id="KW-0472">Membrane</keyword>
<name>A0A9P7YN09_9HELO</name>
<reference evidence="2" key="1">
    <citation type="journal article" date="2021" name="IMA Fungus">
        <title>Genomic characterization of three marine fungi, including Emericellopsis atlantica sp. nov. with signatures of a generalist lifestyle and marine biomass degradation.</title>
        <authorList>
            <person name="Hagestad O.C."/>
            <person name="Hou L."/>
            <person name="Andersen J.H."/>
            <person name="Hansen E.H."/>
            <person name="Altermark B."/>
            <person name="Li C."/>
            <person name="Kuhnert E."/>
            <person name="Cox R.J."/>
            <person name="Crous P.W."/>
            <person name="Spatafora J.W."/>
            <person name="Lail K."/>
            <person name="Amirebrahimi M."/>
            <person name="Lipzen A."/>
            <person name="Pangilinan J."/>
            <person name="Andreopoulos W."/>
            <person name="Hayes R.D."/>
            <person name="Ng V."/>
            <person name="Grigoriev I.V."/>
            <person name="Jackson S.A."/>
            <person name="Sutton T.D.S."/>
            <person name="Dobson A.D.W."/>
            <person name="Rama T."/>
        </authorList>
    </citation>
    <scope>NUCLEOTIDE SEQUENCE</scope>
    <source>
        <strain evidence="2">TRa018bII</strain>
    </source>
</reference>